<keyword evidence="5" id="KW-1185">Reference proteome</keyword>
<dbReference type="EMBL" id="CAVNYO010000440">
    <property type="protein sequence ID" value="CAK5279698.1"/>
    <property type="molecule type" value="Genomic_DNA"/>
</dbReference>
<evidence type="ECO:0000256" key="2">
    <source>
        <dbReference type="SAM" id="SignalP"/>
    </source>
</evidence>
<evidence type="ECO:0008006" key="6">
    <source>
        <dbReference type="Google" id="ProtNLM"/>
    </source>
</evidence>
<dbReference type="AlphaFoldDB" id="A0AAD2Q5W2"/>
<accession>A0AAD2Q5W2</accession>
<organism evidence="4 5">
    <name type="scientific">Mycena citricolor</name>
    <dbReference type="NCBI Taxonomy" id="2018698"/>
    <lineage>
        <taxon>Eukaryota</taxon>
        <taxon>Fungi</taxon>
        <taxon>Dikarya</taxon>
        <taxon>Basidiomycota</taxon>
        <taxon>Agaricomycotina</taxon>
        <taxon>Agaricomycetes</taxon>
        <taxon>Agaricomycetidae</taxon>
        <taxon>Agaricales</taxon>
        <taxon>Marasmiineae</taxon>
        <taxon>Mycenaceae</taxon>
        <taxon>Mycena</taxon>
    </lineage>
</organism>
<dbReference type="PANTHER" id="PTHR31836">
    <property type="match status" value="1"/>
</dbReference>
<name>A0AAD2Q5W2_9AGAR</name>
<evidence type="ECO:0000313" key="5">
    <source>
        <dbReference type="Proteomes" id="UP001295794"/>
    </source>
</evidence>
<gene>
    <name evidence="4" type="ORF">MYCIT1_LOCUS29908</name>
    <name evidence="3" type="ORF">MYCIT1_LOCUS4079</name>
</gene>
<evidence type="ECO:0000313" key="4">
    <source>
        <dbReference type="EMBL" id="CAK5279698.1"/>
    </source>
</evidence>
<dbReference type="InterPro" id="IPR036908">
    <property type="entry name" value="RlpA-like_sf"/>
</dbReference>
<reference evidence="4" key="1">
    <citation type="submission" date="2023-11" db="EMBL/GenBank/DDBJ databases">
        <authorList>
            <person name="De Vega J J."/>
            <person name="De Vega J J."/>
        </authorList>
    </citation>
    <scope>NUCLEOTIDE SEQUENCE</scope>
</reference>
<feature type="chain" id="PRO_5042440885" description="RlpA-like protein double-psi beta-barrel domain-containing protein" evidence="2">
    <location>
        <begin position="25"/>
        <end position="129"/>
    </location>
</feature>
<protein>
    <recommendedName>
        <fullName evidence="6">RlpA-like protein double-psi beta-barrel domain-containing protein</fullName>
    </recommendedName>
</protein>
<sequence>MFALAKRTLALLAAAPILLTSAQSFSGSGTFFNPGLGACGIFNTNADFIVAVSAFVFDTFPGATSNPNANPICGRRIVANFQGRSVVATVTDRCAGCAGTGDLDFSPAAFSQLADPSVGRIFGVTWNFI</sequence>
<keyword evidence="1 2" id="KW-0732">Signal</keyword>
<comment type="caution">
    <text evidence="4">The sequence shown here is derived from an EMBL/GenBank/DDBJ whole genome shotgun (WGS) entry which is preliminary data.</text>
</comment>
<dbReference type="PANTHER" id="PTHR31836:SF28">
    <property type="entry name" value="SRCR DOMAIN-CONTAINING PROTEIN-RELATED"/>
    <property type="match status" value="1"/>
</dbReference>
<dbReference type="CDD" id="cd22191">
    <property type="entry name" value="DPBB_RlpA_EXP_N-like"/>
    <property type="match status" value="1"/>
</dbReference>
<dbReference type="Proteomes" id="UP001295794">
    <property type="component" value="Unassembled WGS sequence"/>
</dbReference>
<feature type="signal peptide" evidence="2">
    <location>
        <begin position="1"/>
        <end position="24"/>
    </location>
</feature>
<dbReference type="EMBL" id="CAVNYO010000048">
    <property type="protein sequence ID" value="CAK5264142.1"/>
    <property type="molecule type" value="Genomic_DNA"/>
</dbReference>
<dbReference type="InterPro" id="IPR051477">
    <property type="entry name" value="Expansin_CellWall"/>
</dbReference>
<proteinExistence type="predicted"/>
<evidence type="ECO:0000256" key="1">
    <source>
        <dbReference type="ARBA" id="ARBA00022729"/>
    </source>
</evidence>
<evidence type="ECO:0000313" key="3">
    <source>
        <dbReference type="EMBL" id="CAK5264142.1"/>
    </source>
</evidence>
<dbReference type="SUPFAM" id="SSF50685">
    <property type="entry name" value="Barwin-like endoglucanases"/>
    <property type="match status" value="1"/>
</dbReference>
<dbReference type="Gene3D" id="2.40.40.10">
    <property type="entry name" value="RlpA-like domain"/>
    <property type="match status" value="1"/>
</dbReference>